<accession>A0A4Y9ZYU2</accession>
<feature type="transmembrane region" description="Helical" evidence="1">
    <location>
        <begin position="140"/>
        <end position="160"/>
    </location>
</feature>
<gene>
    <name evidence="2" type="ORF">EWM64_g4754</name>
</gene>
<dbReference type="OrthoDB" id="2562239at2759"/>
<proteinExistence type="predicted"/>
<dbReference type="Proteomes" id="UP000298061">
    <property type="component" value="Unassembled WGS sequence"/>
</dbReference>
<dbReference type="EMBL" id="SFCI01000532">
    <property type="protein sequence ID" value="TFY79257.1"/>
    <property type="molecule type" value="Genomic_DNA"/>
</dbReference>
<reference evidence="2 3" key="1">
    <citation type="submission" date="2019-02" db="EMBL/GenBank/DDBJ databases">
        <title>Genome sequencing of the rare red list fungi Hericium alpestre (H. flagellum).</title>
        <authorList>
            <person name="Buettner E."/>
            <person name="Kellner H."/>
        </authorList>
    </citation>
    <scope>NUCLEOTIDE SEQUENCE [LARGE SCALE GENOMIC DNA]</scope>
    <source>
        <strain evidence="2 3">DSM 108284</strain>
    </source>
</reference>
<organism evidence="2 3">
    <name type="scientific">Hericium alpestre</name>
    <dbReference type="NCBI Taxonomy" id="135208"/>
    <lineage>
        <taxon>Eukaryota</taxon>
        <taxon>Fungi</taxon>
        <taxon>Dikarya</taxon>
        <taxon>Basidiomycota</taxon>
        <taxon>Agaricomycotina</taxon>
        <taxon>Agaricomycetes</taxon>
        <taxon>Russulales</taxon>
        <taxon>Hericiaceae</taxon>
        <taxon>Hericium</taxon>
    </lineage>
</organism>
<protein>
    <submittedName>
        <fullName evidence="2">Uncharacterized protein</fullName>
    </submittedName>
</protein>
<feature type="transmembrane region" description="Helical" evidence="1">
    <location>
        <begin position="268"/>
        <end position="287"/>
    </location>
</feature>
<evidence type="ECO:0000313" key="3">
    <source>
        <dbReference type="Proteomes" id="UP000298061"/>
    </source>
</evidence>
<name>A0A4Y9ZYU2_9AGAM</name>
<comment type="caution">
    <text evidence="2">The sequence shown here is derived from an EMBL/GenBank/DDBJ whole genome shotgun (WGS) entry which is preliminary data.</text>
</comment>
<feature type="transmembrane region" description="Helical" evidence="1">
    <location>
        <begin position="229"/>
        <end position="248"/>
    </location>
</feature>
<sequence>MADTAQSSSISLLTITGGLPTTHQDNAPSSLFLALYVLTSVVCLFRLVTQYRRPRRLFFVYLRLQLFELVRLVTFALRLASAANFSNALKGTETFNEGIFIGEQVLLGVGFVLPVSALIELAGYHSNRKEGGNVTGGRKLIVIRGMEFVVFIALILGIVAGSQGSGAVTNPSTAHDVKIERYAANRPMPLVQTLILYLFQDRLVGAGHRVLVVLVIFCLNLTRKVDIPFAPSIWLAGTSTLLTIVPIYRIATTASPPTSVTSTDAKAVFYVLQIAVEWLVGASLLSVDAKKWCGIRDDTAIDEEARKEAYASGSY</sequence>
<keyword evidence="1" id="KW-0472">Membrane</keyword>
<feature type="transmembrane region" description="Helical" evidence="1">
    <location>
        <begin position="99"/>
        <end position="119"/>
    </location>
</feature>
<feature type="transmembrane region" description="Helical" evidence="1">
    <location>
        <begin position="29"/>
        <end position="48"/>
    </location>
</feature>
<keyword evidence="1" id="KW-0812">Transmembrane</keyword>
<evidence type="ECO:0000313" key="2">
    <source>
        <dbReference type="EMBL" id="TFY79257.1"/>
    </source>
</evidence>
<keyword evidence="1" id="KW-1133">Transmembrane helix</keyword>
<keyword evidence="3" id="KW-1185">Reference proteome</keyword>
<feature type="transmembrane region" description="Helical" evidence="1">
    <location>
        <begin position="60"/>
        <end position="79"/>
    </location>
</feature>
<dbReference type="AlphaFoldDB" id="A0A4Y9ZYU2"/>
<feature type="transmembrane region" description="Helical" evidence="1">
    <location>
        <begin position="203"/>
        <end position="222"/>
    </location>
</feature>
<evidence type="ECO:0000256" key="1">
    <source>
        <dbReference type="SAM" id="Phobius"/>
    </source>
</evidence>